<evidence type="ECO:0000256" key="6">
    <source>
        <dbReference type="ARBA" id="ARBA00022723"/>
    </source>
</evidence>
<dbReference type="CDD" id="cd00302">
    <property type="entry name" value="cytochrome_P450"/>
    <property type="match status" value="1"/>
</dbReference>
<evidence type="ECO:0000256" key="2">
    <source>
        <dbReference type="ARBA" id="ARBA00004174"/>
    </source>
</evidence>
<keyword evidence="6 10" id="KW-0479">Metal-binding</keyword>
<evidence type="ECO:0000256" key="10">
    <source>
        <dbReference type="PIRSR" id="PIRSR602403-1"/>
    </source>
</evidence>
<dbReference type="InterPro" id="IPR001128">
    <property type="entry name" value="Cyt_P450"/>
</dbReference>
<dbReference type="OrthoDB" id="1055148at2759"/>
<dbReference type="GO" id="GO:0004497">
    <property type="term" value="F:monooxygenase activity"/>
    <property type="evidence" value="ECO:0007669"/>
    <property type="project" value="UniProtKB-KW"/>
</dbReference>
<dbReference type="Gene3D" id="1.10.630.10">
    <property type="entry name" value="Cytochrome P450"/>
    <property type="match status" value="1"/>
</dbReference>
<dbReference type="STRING" id="158441.A0A226EBN8"/>
<dbReference type="AlphaFoldDB" id="A0A226EBN8"/>
<keyword evidence="8" id="KW-0503">Monooxygenase</keyword>
<feature type="transmembrane region" description="Helical" evidence="11">
    <location>
        <begin position="20"/>
        <end position="39"/>
    </location>
</feature>
<reference evidence="12 13" key="1">
    <citation type="submission" date="2015-12" db="EMBL/GenBank/DDBJ databases">
        <title>The genome of Folsomia candida.</title>
        <authorList>
            <person name="Faddeeva A."/>
            <person name="Derks M.F."/>
            <person name="Anvar Y."/>
            <person name="Smit S."/>
            <person name="Van Straalen N."/>
            <person name="Roelofs D."/>
        </authorList>
    </citation>
    <scope>NUCLEOTIDE SEQUENCE [LARGE SCALE GENOMIC DNA]</scope>
    <source>
        <strain evidence="12 13">VU population</strain>
        <tissue evidence="12">Whole body</tissue>
    </source>
</reference>
<keyword evidence="9" id="KW-0443">Lipid metabolism</keyword>
<keyword evidence="11" id="KW-1133">Transmembrane helix</keyword>
<comment type="subcellular location">
    <subcellularLocation>
        <location evidence="3">Endoplasmic reticulum membrane</location>
        <topology evidence="3">Peripheral membrane protein</topology>
    </subcellularLocation>
    <subcellularLocation>
        <location evidence="2">Microsome membrane</location>
        <topology evidence="2">Peripheral membrane protein</topology>
    </subcellularLocation>
</comment>
<comment type="caution">
    <text evidence="12">The sequence shown here is derived from an EMBL/GenBank/DDBJ whole genome shotgun (WGS) entry which is preliminary data.</text>
</comment>
<keyword evidence="13" id="KW-1185">Reference proteome</keyword>
<comment type="similarity">
    <text evidence="4">Belongs to the cytochrome P450 family.</text>
</comment>
<comment type="cofactor">
    <cofactor evidence="10">
        <name>heme</name>
        <dbReference type="ChEBI" id="CHEBI:30413"/>
    </cofactor>
</comment>
<dbReference type="SUPFAM" id="SSF48264">
    <property type="entry name" value="Cytochrome P450"/>
    <property type="match status" value="1"/>
</dbReference>
<keyword evidence="7 10" id="KW-0408">Iron</keyword>
<name>A0A226EBN8_FOLCA</name>
<dbReference type="PANTHER" id="PTHR24304:SF2">
    <property type="entry name" value="24-HYDROXYCHOLESTEROL 7-ALPHA-HYDROXYLASE"/>
    <property type="match status" value="1"/>
</dbReference>
<evidence type="ECO:0000256" key="3">
    <source>
        <dbReference type="ARBA" id="ARBA00004406"/>
    </source>
</evidence>
<evidence type="ECO:0000256" key="8">
    <source>
        <dbReference type="ARBA" id="ARBA00023033"/>
    </source>
</evidence>
<gene>
    <name evidence="12" type="ORF">Fcan01_11073</name>
</gene>
<dbReference type="InterPro" id="IPR050529">
    <property type="entry name" value="CYP450_sterol_14alpha_dmase"/>
</dbReference>
<evidence type="ECO:0000256" key="11">
    <source>
        <dbReference type="SAM" id="Phobius"/>
    </source>
</evidence>
<dbReference type="EMBL" id="LNIX01000005">
    <property type="protein sequence ID" value="OXA54564.1"/>
    <property type="molecule type" value="Genomic_DNA"/>
</dbReference>
<dbReference type="GO" id="GO:0005506">
    <property type="term" value="F:iron ion binding"/>
    <property type="evidence" value="ECO:0007669"/>
    <property type="project" value="InterPro"/>
</dbReference>
<sequence>MGSSLTHMQNLGSLPPLDQGFILAWLFVSILLIIYQLFYKLPPKNSYFSQKIRQPPSLPYSLPFFGHALSIGRHGIDFLSKSYTKYGPIFRLKLFRFSLLVICDTSLASEYYKTEESVFSMFEFIQRISVLDTLLPNTDLTCFPNQIKATLAFKKDYFPRIEAEAKLLVERVKEVIKSGHEPDLVLEANRYVTRLSALSIGSLELGEEGVEAFSKFGKLVGNIVLASFVFPRWILRPFYTRRLNSHRRILENIVIPEILKYRADESKNQSAFFRVAVDYRREESGLPLSNHEISNIFIGFLFAAFGNTSLALNNSIIDLAMNSKYCEELKNELNELPKSTGTEDLYTIIRNSKYLKACILETVRTSPQAFSTGRSPYKKGATLGGYDVSGVDAIVLCPPLLQCQGPVAEKVFEAPGSYNPTRFLDKKDPQTPPYINSWGGGHHPCAGRVMSLMALQTALALFVKHIQVKVSETTKVVEDALSPMAFVEKRLIGVEYSILEDDS</sequence>
<keyword evidence="8" id="KW-0560">Oxidoreductase</keyword>
<proteinExistence type="inferred from homology"/>
<evidence type="ECO:0000313" key="13">
    <source>
        <dbReference type="Proteomes" id="UP000198287"/>
    </source>
</evidence>
<keyword evidence="11" id="KW-0812">Transmembrane</keyword>
<evidence type="ECO:0000256" key="1">
    <source>
        <dbReference type="ARBA" id="ARBA00003690"/>
    </source>
</evidence>
<dbReference type="Proteomes" id="UP000198287">
    <property type="component" value="Unassembled WGS sequence"/>
</dbReference>
<dbReference type="GO" id="GO:0016705">
    <property type="term" value="F:oxidoreductase activity, acting on paired donors, with incorporation or reduction of molecular oxygen"/>
    <property type="evidence" value="ECO:0007669"/>
    <property type="project" value="InterPro"/>
</dbReference>
<keyword evidence="11" id="KW-0472">Membrane</keyword>
<dbReference type="GO" id="GO:0032259">
    <property type="term" value="P:methylation"/>
    <property type="evidence" value="ECO:0007669"/>
    <property type="project" value="UniProtKB-KW"/>
</dbReference>
<dbReference type="GO" id="GO:0020037">
    <property type="term" value="F:heme binding"/>
    <property type="evidence" value="ECO:0007669"/>
    <property type="project" value="InterPro"/>
</dbReference>
<evidence type="ECO:0000313" key="12">
    <source>
        <dbReference type="EMBL" id="OXA54564.1"/>
    </source>
</evidence>
<evidence type="ECO:0000256" key="7">
    <source>
        <dbReference type="ARBA" id="ARBA00023004"/>
    </source>
</evidence>
<evidence type="ECO:0000256" key="5">
    <source>
        <dbReference type="ARBA" id="ARBA00022617"/>
    </source>
</evidence>
<dbReference type="InterPro" id="IPR036396">
    <property type="entry name" value="Cyt_P450_sf"/>
</dbReference>
<accession>A0A226EBN8</accession>
<dbReference type="GO" id="GO:0008168">
    <property type="term" value="F:methyltransferase activity"/>
    <property type="evidence" value="ECO:0007669"/>
    <property type="project" value="UniProtKB-KW"/>
</dbReference>
<organism evidence="12 13">
    <name type="scientific">Folsomia candida</name>
    <name type="common">Springtail</name>
    <dbReference type="NCBI Taxonomy" id="158441"/>
    <lineage>
        <taxon>Eukaryota</taxon>
        <taxon>Metazoa</taxon>
        <taxon>Ecdysozoa</taxon>
        <taxon>Arthropoda</taxon>
        <taxon>Hexapoda</taxon>
        <taxon>Collembola</taxon>
        <taxon>Entomobryomorpha</taxon>
        <taxon>Isotomoidea</taxon>
        <taxon>Isotomidae</taxon>
        <taxon>Proisotominae</taxon>
        <taxon>Folsomia</taxon>
    </lineage>
</organism>
<comment type="function">
    <text evidence="1">May be involved in the metabolism of insect hormones and in the breakdown of synthetic insecticides.</text>
</comment>
<feature type="binding site" description="axial binding residue" evidence="10">
    <location>
        <position position="445"/>
    </location>
    <ligand>
        <name>heme</name>
        <dbReference type="ChEBI" id="CHEBI:30413"/>
    </ligand>
    <ligandPart>
        <name>Fe</name>
        <dbReference type="ChEBI" id="CHEBI:18248"/>
    </ligandPart>
</feature>
<evidence type="ECO:0000256" key="4">
    <source>
        <dbReference type="ARBA" id="ARBA00010617"/>
    </source>
</evidence>
<protein>
    <submittedName>
        <fullName evidence="12">Putative lanosterol 14-alpha demethylase</fullName>
    </submittedName>
</protein>
<dbReference type="GO" id="GO:0005789">
    <property type="term" value="C:endoplasmic reticulum membrane"/>
    <property type="evidence" value="ECO:0007669"/>
    <property type="project" value="UniProtKB-SubCell"/>
</dbReference>
<keyword evidence="5 10" id="KW-0349">Heme</keyword>
<keyword evidence="12" id="KW-0489">Methyltransferase</keyword>
<keyword evidence="12" id="KW-0808">Transferase</keyword>
<dbReference type="InterPro" id="IPR002403">
    <property type="entry name" value="Cyt_P450_E_grp-IV"/>
</dbReference>
<keyword evidence="9" id="KW-0753">Steroid metabolism</keyword>
<dbReference type="GO" id="GO:0008202">
    <property type="term" value="P:steroid metabolic process"/>
    <property type="evidence" value="ECO:0007669"/>
    <property type="project" value="UniProtKB-KW"/>
</dbReference>
<dbReference type="Pfam" id="PF00067">
    <property type="entry name" value="p450"/>
    <property type="match status" value="1"/>
</dbReference>
<dbReference type="PANTHER" id="PTHR24304">
    <property type="entry name" value="CYTOCHROME P450 FAMILY 7"/>
    <property type="match status" value="1"/>
</dbReference>
<dbReference type="PRINTS" id="PR00465">
    <property type="entry name" value="EP450IV"/>
</dbReference>
<evidence type="ECO:0000256" key="9">
    <source>
        <dbReference type="ARBA" id="ARBA00023221"/>
    </source>
</evidence>